<keyword evidence="1" id="KW-0812">Transmembrane</keyword>
<dbReference type="InterPro" id="IPR002656">
    <property type="entry name" value="Acyl_transf_3_dom"/>
</dbReference>
<feature type="transmembrane region" description="Helical" evidence="1">
    <location>
        <begin position="74"/>
        <end position="91"/>
    </location>
</feature>
<name>A0ABS5YD34_9GAMM</name>
<comment type="caution">
    <text evidence="3">The sequence shown here is derived from an EMBL/GenBank/DDBJ whole genome shotgun (WGS) entry which is preliminary data.</text>
</comment>
<keyword evidence="4" id="KW-1185">Reference proteome</keyword>
<sequence>MDKNRERDIQIDIMRDLGLVLIVLAHVSPPGIIFNLRVFDVPMMVFVSGMSFLASGKTNINVKDYVISRTRRMVVPLWFFLTLLFLIVYFFKIDALTNMLTPKKILYSYLMYSGICYV</sequence>
<reference evidence="3 4" key="1">
    <citation type="journal article" date="2021" name="Genome Biol. Evol.">
        <title>The evolution of interdependence in a four-way mealybug symbiosis.</title>
        <authorList>
            <person name="Garber A.I."/>
            <person name="Kupper M."/>
            <person name="Laetsch D.R."/>
            <person name="Weldon S.R."/>
            <person name="Ladinsky M.S."/>
            <person name="Bjorkman P.J."/>
            <person name="McCutcheon J.P."/>
        </authorList>
    </citation>
    <scope>NUCLEOTIDE SEQUENCE [LARGE SCALE GENOMIC DNA]</scope>
    <source>
        <strain evidence="3">SOD</strain>
    </source>
</reference>
<accession>A0ABS5YD34</accession>
<gene>
    <name evidence="3" type="ORF">JZM24_13790</name>
</gene>
<organism evidence="3 4">
    <name type="scientific">Candidatus Sodalis endolongispinus</name>
    <dbReference type="NCBI Taxonomy" id="2812662"/>
    <lineage>
        <taxon>Bacteria</taxon>
        <taxon>Pseudomonadati</taxon>
        <taxon>Pseudomonadota</taxon>
        <taxon>Gammaproteobacteria</taxon>
        <taxon>Enterobacterales</taxon>
        <taxon>Bruguierivoracaceae</taxon>
        <taxon>Sodalis</taxon>
    </lineage>
</organism>
<dbReference type="RefSeq" id="WP_215670363.1">
    <property type="nucleotide sequence ID" value="NZ_JAFJYC010000002.1"/>
</dbReference>
<protein>
    <recommendedName>
        <fullName evidence="2">Acyltransferase 3 domain-containing protein</fullName>
    </recommendedName>
</protein>
<evidence type="ECO:0000259" key="2">
    <source>
        <dbReference type="Pfam" id="PF01757"/>
    </source>
</evidence>
<dbReference type="Proteomes" id="UP000811282">
    <property type="component" value="Unassembled WGS sequence"/>
</dbReference>
<dbReference type="Pfam" id="PF01757">
    <property type="entry name" value="Acyl_transf_3"/>
    <property type="match status" value="1"/>
</dbReference>
<evidence type="ECO:0000313" key="3">
    <source>
        <dbReference type="EMBL" id="MBT9432939.1"/>
    </source>
</evidence>
<evidence type="ECO:0000313" key="4">
    <source>
        <dbReference type="Proteomes" id="UP000811282"/>
    </source>
</evidence>
<evidence type="ECO:0000256" key="1">
    <source>
        <dbReference type="SAM" id="Phobius"/>
    </source>
</evidence>
<feature type="domain" description="Acyltransferase 3" evidence="2">
    <location>
        <begin position="10"/>
        <end position="91"/>
    </location>
</feature>
<feature type="transmembrane region" description="Helical" evidence="1">
    <location>
        <begin position="12"/>
        <end position="28"/>
    </location>
</feature>
<proteinExistence type="predicted"/>
<dbReference type="EMBL" id="JAFJYC010000002">
    <property type="protein sequence ID" value="MBT9432939.1"/>
    <property type="molecule type" value="Genomic_DNA"/>
</dbReference>
<keyword evidence="1" id="KW-0472">Membrane</keyword>
<keyword evidence="1" id="KW-1133">Transmembrane helix</keyword>